<dbReference type="Proteomes" id="UP001597373">
    <property type="component" value="Unassembled WGS sequence"/>
</dbReference>
<keyword evidence="14" id="KW-1185">Reference proteome</keyword>
<dbReference type="SUPFAM" id="SSF74653">
    <property type="entry name" value="TolA/TonB C-terminal domain"/>
    <property type="match status" value="1"/>
</dbReference>
<gene>
    <name evidence="13" type="ORF">ACFSMZ_06890</name>
</gene>
<feature type="compositionally biased region" description="Low complexity" evidence="11">
    <location>
        <begin position="183"/>
        <end position="193"/>
    </location>
</feature>
<dbReference type="PROSITE" id="PS52015">
    <property type="entry name" value="TONB_CTD"/>
    <property type="match status" value="1"/>
</dbReference>
<evidence type="ECO:0000313" key="14">
    <source>
        <dbReference type="Proteomes" id="UP001597373"/>
    </source>
</evidence>
<feature type="compositionally biased region" description="Polar residues" evidence="11">
    <location>
        <begin position="217"/>
        <end position="226"/>
    </location>
</feature>
<keyword evidence="8 10" id="KW-1133">Transmembrane helix</keyword>
<evidence type="ECO:0000256" key="5">
    <source>
        <dbReference type="ARBA" id="ARBA00022519"/>
    </source>
</evidence>
<organism evidence="13 14">
    <name type="scientific">Chelativorans composti</name>
    <dbReference type="NCBI Taxonomy" id="768533"/>
    <lineage>
        <taxon>Bacteria</taxon>
        <taxon>Pseudomonadati</taxon>
        <taxon>Pseudomonadota</taxon>
        <taxon>Alphaproteobacteria</taxon>
        <taxon>Hyphomicrobiales</taxon>
        <taxon>Phyllobacteriaceae</taxon>
        <taxon>Chelativorans</taxon>
    </lineage>
</organism>
<dbReference type="NCBIfam" id="TIGR01352">
    <property type="entry name" value="tonB_Cterm"/>
    <property type="match status" value="1"/>
</dbReference>
<dbReference type="RefSeq" id="WP_345098580.1">
    <property type="nucleotide sequence ID" value="NZ_BAABGS010000018.1"/>
</dbReference>
<feature type="compositionally biased region" description="Low complexity" evidence="11">
    <location>
        <begin position="206"/>
        <end position="216"/>
    </location>
</feature>
<dbReference type="Gene3D" id="3.30.1150.10">
    <property type="match status" value="1"/>
</dbReference>
<feature type="compositionally biased region" description="Acidic residues" evidence="11">
    <location>
        <begin position="119"/>
        <end position="149"/>
    </location>
</feature>
<comment type="subcellular location">
    <subcellularLocation>
        <location evidence="1 10">Cell inner membrane</location>
        <topology evidence="1 10">Single-pass membrane protein</topology>
        <orientation evidence="1 10">Periplasmic side</orientation>
    </subcellularLocation>
</comment>
<feature type="compositionally biased region" description="Acidic residues" evidence="11">
    <location>
        <begin position="88"/>
        <end position="111"/>
    </location>
</feature>
<evidence type="ECO:0000256" key="9">
    <source>
        <dbReference type="ARBA" id="ARBA00023136"/>
    </source>
</evidence>
<evidence type="ECO:0000256" key="10">
    <source>
        <dbReference type="RuleBase" id="RU362123"/>
    </source>
</evidence>
<evidence type="ECO:0000256" key="6">
    <source>
        <dbReference type="ARBA" id="ARBA00022692"/>
    </source>
</evidence>
<evidence type="ECO:0000256" key="1">
    <source>
        <dbReference type="ARBA" id="ARBA00004383"/>
    </source>
</evidence>
<keyword evidence="5 10" id="KW-0997">Cell inner membrane</keyword>
<sequence>MSGRPDIAWSKHMGRASIGRLLLWSGAAIVALGAHAGAAWWIMRVPPPPPLEAGEPIAIMIDLAPMPVAPAAEEEMVADTVDSAASEAVDEAEELEPVEPVETAQEAEPDPVETVSEQEPVEPESEVAEVEEPAEPEPVEPEEVAEIEPEVPLPQVAPLPTPKPDPRPAPKVAEKPKPKQEQPQKQAKQQKPAPSREARPTKLATQQAAAQPAAPQSNRGAASNISPARWQSKLMAHLERRKRYPAEAKRARQEGTAQVRFTIDENGNVQSVSLAGSSGFPALDEEVIAMVRRASPVPPPPPGVSRTIVVPVRFNLR</sequence>
<evidence type="ECO:0000256" key="8">
    <source>
        <dbReference type="ARBA" id="ARBA00022989"/>
    </source>
</evidence>
<evidence type="ECO:0000256" key="11">
    <source>
        <dbReference type="SAM" id="MobiDB-lite"/>
    </source>
</evidence>
<feature type="domain" description="TonB C-terminal" evidence="12">
    <location>
        <begin position="229"/>
        <end position="317"/>
    </location>
</feature>
<dbReference type="InterPro" id="IPR006260">
    <property type="entry name" value="TonB/TolA_C"/>
</dbReference>
<dbReference type="InterPro" id="IPR003538">
    <property type="entry name" value="TonB"/>
</dbReference>
<dbReference type="PANTHER" id="PTHR33446">
    <property type="entry name" value="PROTEIN TONB-RELATED"/>
    <property type="match status" value="1"/>
</dbReference>
<protein>
    <recommendedName>
        <fullName evidence="10">Protein TonB</fullName>
    </recommendedName>
</protein>
<keyword evidence="7 10" id="KW-0653">Protein transport</keyword>
<evidence type="ECO:0000256" key="7">
    <source>
        <dbReference type="ARBA" id="ARBA00022927"/>
    </source>
</evidence>
<comment type="similarity">
    <text evidence="2 10">Belongs to the TonB family.</text>
</comment>
<evidence type="ECO:0000259" key="12">
    <source>
        <dbReference type="PROSITE" id="PS52015"/>
    </source>
</evidence>
<evidence type="ECO:0000256" key="3">
    <source>
        <dbReference type="ARBA" id="ARBA00022448"/>
    </source>
</evidence>
<evidence type="ECO:0000313" key="13">
    <source>
        <dbReference type="EMBL" id="MFD2259488.1"/>
    </source>
</evidence>
<feature type="compositionally biased region" description="Pro residues" evidence="11">
    <location>
        <begin position="151"/>
        <end position="163"/>
    </location>
</feature>
<feature type="region of interest" description="Disordered" evidence="11">
    <location>
        <begin position="82"/>
        <end position="231"/>
    </location>
</feature>
<keyword evidence="9 10" id="KW-0472">Membrane</keyword>
<evidence type="ECO:0000256" key="4">
    <source>
        <dbReference type="ARBA" id="ARBA00022475"/>
    </source>
</evidence>
<comment type="caution">
    <text evidence="13">The sequence shown here is derived from an EMBL/GenBank/DDBJ whole genome shotgun (WGS) entry which is preliminary data.</text>
</comment>
<evidence type="ECO:0000256" key="2">
    <source>
        <dbReference type="ARBA" id="ARBA00006555"/>
    </source>
</evidence>
<name>A0ABW5DG22_9HYPH</name>
<dbReference type="PANTHER" id="PTHR33446:SF2">
    <property type="entry name" value="PROTEIN TONB"/>
    <property type="match status" value="1"/>
</dbReference>
<dbReference type="Pfam" id="PF03544">
    <property type="entry name" value="TonB_C"/>
    <property type="match status" value="1"/>
</dbReference>
<comment type="function">
    <text evidence="10">Interacts with outer membrane receptor proteins that carry out high-affinity binding and energy dependent uptake into the periplasmic space of specific substrates. It could act to transduce energy from the cytoplasmic membrane to specific energy-requiring processes in the outer membrane, resulting in the release into the periplasm of ligands bound by these outer membrane proteins.</text>
</comment>
<feature type="compositionally biased region" description="Basic and acidic residues" evidence="11">
    <location>
        <begin position="164"/>
        <end position="182"/>
    </location>
</feature>
<dbReference type="InterPro" id="IPR051045">
    <property type="entry name" value="TonB-dependent_transducer"/>
</dbReference>
<dbReference type="InterPro" id="IPR037682">
    <property type="entry name" value="TonB_C"/>
</dbReference>
<proteinExistence type="inferred from homology"/>
<keyword evidence="3 10" id="KW-0813">Transport</keyword>
<reference evidence="14" key="1">
    <citation type="journal article" date="2019" name="Int. J. Syst. Evol. Microbiol.">
        <title>The Global Catalogue of Microorganisms (GCM) 10K type strain sequencing project: providing services to taxonomists for standard genome sequencing and annotation.</title>
        <authorList>
            <consortium name="The Broad Institute Genomics Platform"/>
            <consortium name="The Broad Institute Genome Sequencing Center for Infectious Disease"/>
            <person name="Wu L."/>
            <person name="Ma J."/>
        </authorList>
    </citation>
    <scope>NUCLEOTIDE SEQUENCE [LARGE SCALE GENOMIC DNA]</scope>
    <source>
        <strain evidence="14">KCTC 23707</strain>
    </source>
</reference>
<keyword evidence="4 10" id="KW-1003">Cell membrane</keyword>
<keyword evidence="10" id="KW-0735">Signal-anchor</keyword>
<keyword evidence="6 10" id="KW-0812">Transmembrane</keyword>
<dbReference type="PRINTS" id="PR01374">
    <property type="entry name" value="TONBPROTEIN"/>
</dbReference>
<accession>A0ABW5DG22</accession>
<feature type="transmembrane region" description="Helical" evidence="10">
    <location>
        <begin position="21"/>
        <end position="43"/>
    </location>
</feature>
<dbReference type="EMBL" id="JBHUIR010000020">
    <property type="protein sequence ID" value="MFD2259488.1"/>
    <property type="molecule type" value="Genomic_DNA"/>
</dbReference>